<protein>
    <submittedName>
        <fullName evidence="2">Uncharacterized protein</fullName>
    </submittedName>
</protein>
<sequence length="75" mass="8160">MIARLACQLDVSGEGDIPQDAVLAALKVDSQPTFIWSADRTRTEIDDTIPLHIARPRPSRRGPEEGLSCESETGV</sequence>
<dbReference type="Proteomes" id="UP001156905">
    <property type="component" value="Unassembled WGS sequence"/>
</dbReference>
<comment type="caution">
    <text evidence="2">The sequence shown here is derived from an EMBL/GenBank/DDBJ whole genome shotgun (WGS) entry which is preliminary data.</text>
</comment>
<proteinExistence type="predicted"/>
<dbReference type="EMBL" id="BSOW01000023">
    <property type="protein sequence ID" value="GLR89049.1"/>
    <property type="molecule type" value="Genomic_DNA"/>
</dbReference>
<evidence type="ECO:0000256" key="1">
    <source>
        <dbReference type="SAM" id="MobiDB-lite"/>
    </source>
</evidence>
<reference evidence="3" key="1">
    <citation type="journal article" date="2019" name="Int. J. Syst. Evol. Microbiol.">
        <title>The Global Catalogue of Microorganisms (GCM) 10K type strain sequencing project: providing services to taxonomists for standard genome sequencing and annotation.</title>
        <authorList>
            <consortium name="The Broad Institute Genomics Platform"/>
            <consortium name="The Broad Institute Genome Sequencing Center for Infectious Disease"/>
            <person name="Wu L."/>
            <person name="Ma J."/>
        </authorList>
    </citation>
    <scope>NUCLEOTIDE SEQUENCE [LARGE SCALE GENOMIC DNA]</scope>
    <source>
        <strain evidence="3">NBRC 102520</strain>
    </source>
</reference>
<name>A0ABQ6B3P7_9BRAD</name>
<organism evidence="2 3">
    <name type="scientific">Bradyrhizobium iriomotense</name>
    <dbReference type="NCBI Taxonomy" id="441950"/>
    <lineage>
        <taxon>Bacteria</taxon>
        <taxon>Pseudomonadati</taxon>
        <taxon>Pseudomonadota</taxon>
        <taxon>Alphaproteobacteria</taxon>
        <taxon>Hyphomicrobiales</taxon>
        <taxon>Nitrobacteraceae</taxon>
        <taxon>Bradyrhizobium</taxon>
    </lineage>
</organism>
<keyword evidence="3" id="KW-1185">Reference proteome</keyword>
<evidence type="ECO:0000313" key="2">
    <source>
        <dbReference type="EMBL" id="GLR89049.1"/>
    </source>
</evidence>
<evidence type="ECO:0000313" key="3">
    <source>
        <dbReference type="Proteomes" id="UP001156905"/>
    </source>
</evidence>
<gene>
    <name evidence="2" type="ORF">GCM10007857_57620</name>
</gene>
<accession>A0ABQ6B3P7</accession>
<feature type="region of interest" description="Disordered" evidence="1">
    <location>
        <begin position="53"/>
        <end position="75"/>
    </location>
</feature>